<comment type="similarity">
    <text evidence="2">Belongs to the encapsulin family. Family 1 subfamily.</text>
</comment>
<comment type="subcellular location">
    <subcellularLocation>
        <location evidence="1">Encapsulin nanocompartment</location>
    </subcellularLocation>
</comment>
<dbReference type="STRING" id="1173111.SAMN05444955_1202"/>
<sequence>MDKVTRFPEVPFNEEQWESLETTVIESARRQLVGRRFIDIYGPLGEGVQTVVNDIFERPETGKLSLHGEVPDLSQPTGRVNLTIPMLYKDFILYWRDIQQSKSMDIPIDFSPAANAAQQCALLEDDLIFNGSDQFNLPGLMNVKGRLTHIRSDWMKSGNAFTDVVEARNKLLSMGHSGPYALVVSPSLYALLHRVHEGTHVLEIEHVRELMTDGIYQSPVISGEAGVVVATGRQNLDLAIAEDFDTVFLDVENMNYLFRVYEALVLRIKRPSAICTLEDPEGNTK</sequence>
<dbReference type="PANTHER" id="PTHR37165:SF1">
    <property type="entry name" value="TYPE 1 ENCAPSULIN SHELL PROTEIN"/>
    <property type="match status" value="1"/>
</dbReference>
<dbReference type="EMBL" id="FOCQ01000020">
    <property type="protein sequence ID" value="SEN73018.1"/>
    <property type="molecule type" value="Genomic_DNA"/>
</dbReference>
<dbReference type="Gene3D" id="3.30.2320.10">
    <property type="entry name" value="hypothetical protein PF0899 domain"/>
    <property type="match status" value="1"/>
</dbReference>
<dbReference type="InterPro" id="IPR051429">
    <property type="entry name" value="Encapsulin_nc"/>
</dbReference>
<evidence type="ECO:0000256" key="2">
    <source>
        <dbReference type="ARBA" id="ARBA00033743"/>
    </source>
</evidence>
<keyword evidence="6" id="KW-1185">Reference proteome</keyword>
<proteinExistence type="inferred from homology"/>
<dbReference type="NCBIfam" id="NF041155">
    <property type="entry name" value="encap_f1"/>
    <property type="match status" value="1"/>
</dbReference>
<dbReference type="RefSeq" id="WP_089972676.1">
    <property type="nucleotide sequence ID" value="NZ_FOCQ01000020.1"/>
</dbReference>
<dbReference type="PANTHER" id="PTHR37165">
    <property type="entry name" value="PEPTIDASE U56 FAMILY"/>
    <property type="match status" value="1"/>
</dbReference>
<dbReference type="OrthoDB" id="2922at2"/>
<dbReference type="Proteomes" id="UP000199695">
    <property type="component" value="Unassembled WGS sequence"/>
</dbReference>
<dbReference type="GO" id="GO:0140737">
    <property type="term" value="C:encapsulin nanocompartment"/>
    <property type="evidence" value="ECO:0007669"/>
    <property type="project" value="UniProtKB-SubCell"/>
</dbReference>
<dbReference type="InterPro" id="IPR007544">
    <property type="entry name" value="ENCAP"/>
</dbReference>
<protein>
    <recommendedName>
        <fullName evidence="4">Type 1 encapsulin shell protein</fullName>
    </recommendedName>
</protein>
<keyword evidence="3" id="KW-1284">Encapsulin nanocompartment</keyword>
<evidence type="ECO:0000313" key="6">
    <source>
        <dbReference type="Proteomes" id="UP000199695"/>
    </source>
</evidence>
<dbReference type="AlphaFoldDB" id="A0A1H8IZ71"/>
<dbReference type="Pfam" id="PF04454">
    <property type="entry name" value="Linocin_M18"/>
    <property type="match status" value="1"/>
</dbReference>
<evidence type="ECO:0000256" key="3">
    <source>
        <dbReference type="ARBA" id="ARBA00033787"/>
    </source>
</evidence>
<evidence type="ECO:0000313" key="5">
    <source>
        <dbReference type="EMBL" id="SEN73018.1"/>
    </source>
</evidence>
<reference evidence="5 6" key="1">
    <citation type="submission" date="2016-10" db="EMBL/GenBank/DDBJ databases">
        <authorList>
            <person name="de Groot N.N."/>
        </authorList>
    </citation>
    <scope>NUCLEOTIDE SEQUENCE [LARGE SCALE GENOMIC DNA]</scope>
    <source>
        <strain evidence="5 6">DSM 46701</strain>
    </source>
</reference>
<gene>
    <name evidence="5" type="ORF">SAMN05444955_1202</name>
</gene>
<accession>A0A1H8IZ71</accession>
<name>A0A1H8IZ71_9BACL</name>
<organism evidence="5 6">
    <name type="scientific">Lihuaxuella thermophila</name>
    <dbReference type="NCBI Taxonomy" id="1173111"/>
    <lineage>
        <taxon>Bacteria</taxon>
        <taxon>Bacillati</taxon>
        <taxon>Bacillota</taxon>
        <taxon>Bacilli</taxon>
        <taxon>Bacillales</taxon>
        <taxon>Thermoactinomycetaceae</taxon>
        <taxon>Lihuaxuella</taxon>
    </lineage>
</organism>
<evidence type="ECO:0000256" key="1">
    <source>
        <dbReference type="ARBA" id="ARBA00033738"/>
    </source>
</evidence>
<dbReference type="Gene3D" id="3.30.2400.30">
    <property type="match status" value="1"/>
</dbReference>
<evidence type="ECO:0000256" key="4">
    <source>
        <dbReference type="ARBA" id="ARBA00050023"/>
    </source>
</evidence>